<dbReference type="PANTHER" id="PTHR12181:SF12">
    <property type="entry name" value="PHOSPHATIDATE PHOSPHATASE"/>
    <property type="match status" value="1"/>
</dbReference>
<comment type="caution">
    <text evidence="4">The sequence shown here is derived from an EMBL/GenBank/DDBJ whole genome shotgun (WGS) entry which is preliminary data.</text>
</comment>
<protein>
    <submittedName>
        <fullName evidence="4">Lipin-3-like protein</fullName>
    </submittedName>
</protein>
<feature type="domain" description="LNS2/PITP" evidence="3">
    <location>
        <begin position="360"/>
        <end position="514"/>
    </location>
</feature>
<dbReference type="GO" id="GO:0003713">
    <property type="term" value="F:transcription coactivator activity"/>
    <property type="evidence" value="ECO:0007669"/>
    <property type="project" value="TreeGrafter"/>
</dbReference>
<dbReference type="GO" id="GO:0045944">
    <property type="term" value="P:positive regulation of transcription by RNA polymerase II"/>
    <property type="evidence" value="ECO:0007669"/>
    <property type="project" value="TreeGrafter"/>
</dbReference>
<dbReference type="GO" id="GO:0032869">
    <property type="term" value="P:cellular response to insulin stimulus"/>
    <property type="evidence" value="ECO:0007669"/>
    <property type="project" value="TreeGrafter"/>
</dbReference>
<dbReference type="OrthoDB" id="4567at2759"/>
<evidence type="ECO:0000313" key="4">
    <source>
        <dbReference type="EMBL" id="RWS27072.1"/>
    </source>
</evidence>
<dbReference type="InterPro" id="IPR007651">
    <property type="entry name" value="Lipin_N"/>
</dbReference>
<sequence length="590" mass="66046">MNYIGRFFENCRGFYNEINSATLTGAIDVVVVEQEDGSFLASPFHVRFGKLGVLRSREKIVDIEINGEPVDIHMKLGDTGEAFFVEEVEDEEESVPSYLATSPLPDEIIVQMDSSQNNLYRDFVATHKRFDGSNGAEKLDQDKNCDADSGVNMPIKKEKASVGIQTSISCECNCSRRPSVSIGVQTNLEEDFVDNAKAVDVLNCETPKQPCKKYSVIKYNSDEDLHQPPNHTTVDIDDEIFQMDNDLDSNNGNVTEKITPSLTRSSSVPNIVEAEEQINLGFQSDDESHLINVLEKSSGAKSSKRKITKYRKTLTLISEQIASLNLQEGANETVFSVTTAFQGTTKCKCTLYLWRFDDKIVVSDIDGTITKSDVLGHILPILGKDWAQSGVANLFTKIRSNGYRLLYLSARAIGQAKTTREYLRSVRQGTVCLPDGPLLLSPTSLISAFHREVIEKKPEEFKITCLKEIQSLFPSNPFYSGFGNKVNDTWAYRAVGIPSSRIFTINHRGELTLELIQYFQSTYTKLSDVVDQMFPPVPQDLEKTEDFRSEYSQFNYWREPMESVSVTDPLLAVNEDKSTASSQSTKVTAQ</sequence>
<dbReference type="GO" id="GO:0019432">
    <property type="term" value="P:triglyceride biosynthetic process"/>
    <property type="evidence" value="ECO:0007669"/>
    <property type="project" value="TreeGrafter"/>
</dbReference>
<dbReference type="VEuPathDB" id="VectorBase:LDEU004969"/>
<dbReference type="SMART" id="SM00775">
    <property type="entry name" value="LNS2"/>
    <property type="match status" value="1"/>
</dbReference>
<dbReference type="InterPro" id="IPR026058">
    <property type="entry name" value="LIPIN"/>
</dbReference>
<evidence type="ECO:0000256" key="1">
    <source>
        <dbReference type="ARBA" id="ARBA00001180"/>
    </source>
</evidence>
<dbReference type="STRING" id="299467.A0A443SHV4"/>
<keyword evidence="5" id="KW-1185">Reference proteome</keyword>
<reference evidence="4 5" key="1">
    <citation type="journal article" date="2018" name="Gigascience">
        <title>Genomes of trombidid mites reveal novel predicted allergens and laterally-transferred genes associated with secondary metabolism.</title>
        <authorList>
            <person name="Dong X."/>
            <person name="Chaisiri K."/>
            <person name="Xia D."/>
            <person name="Armstrong S.D."/>
            <person name="Fang Y."/>
            <person name="Donnelly M.J."/>
            <person name="Kadowaki T."/>
            <person name="McGarry J.W."/>
            <person name="Darby A.C."/>
            <person name="Makepeace B.L."/>
        </authorList>
    </citation>
    <scope>NUCLEOTIDE SEQUENCE [LARGE SCALE GENOMIC DNA]</scope>
    <source>
        <strain evidence="4">UoL-UT</strain>
    </source>
</reference>
<dbReference type="Pfam" id="PF08235">
    <property type="entry name" value="LNS2"/>
    <property type="match status" value="1"/>
</dbReference>
<dbReference type="PANTHER" id="PTHR12181">
    <property type="entry name" value="LIPIN"/>
    <property type="match status" value="1"/>
</dbReference>
<dbReference type="InterPro" id="IPR013209">
    <property type="entry name" value="LNS2"/>
</dbReference>
<dbReference type="SUPFAM" id="SSF56784">
    <property type="entry name" value="HAD-like"/>
    <property type="match status" value="1"/>
</dbReference>
<comment type="similarity">
    <text evidence="2">Belongs to the lipin family.</text>
</comment>
<proteinExistence type="inferred from homology"/>
<dbReference type="EMBL" id="NCKV01002268">
    <property type="protein sequence ID" value="RWS27072.1"/>
    <property type="molecule type" value="Genomic_DNA"/>
</dbReference>
<dbReference type="GO" id="GO:0008195">
    <property type="term" value="F:phosphatidate phosphatase activity"/>
    <property type="evidence" value="ECO:0007669"/>
    <property type="project" value="UniProtKB-EC"/>
</dbReference>
<dbReference type="GO" id="GO:0005634">
    <property type="term" value="C:nucleus"/>
    <property type="evidence" value="ECO:0007669"/>
    <property type="project" value="TreeGrafter"/>
</dbReference>
<evidence type="ECO:0000256" key="2">
    <source>
        <dbReference type="ARBA" id="ARBA00005476"/>
    </source>
</evidence>
<dbReference type="GO" id="GO:0009062">
    <property type="term" value="P:fatty acid catabolic process"/>
    <property type="evidence" value="ECO:0007669"/>
    <property type="project" value="TreeGrafter"/>
</dbReference>
<dbReference type="Proteomes" id="UP000288716">
    <property type="component" value="Unassembled WGS sequence"/>
</dbReference>
<dbReference type="InterPro" id="IPR036412">
    <property type="entry name" value="HAD-like_sf"/>
</dbReference>
<evidence type="ECO:0000313" key="5">
    <source>
        <dbReference type="Proteomes" id="UP000288716"/>
    </source>
</evidence>
<gene>
    <name evidence="4" type="ORF">B4U80_10409</name>
</gene>
<evidence type="ECO:0000259" key="3">
    <source>
        <dbReference type="SMART" id="SM00775"/>
    </source>
</evidence>
<name>A0A443SHV4_9ACAR</name>
<dbReference type="Pfam" id="PF04571">
    <property type="entry name" value="Lipin_N"/>
    <property type="match status" value="1"/>
</dbReference>
<accession>A0A443SHV4</accession>
<comment type="catalytic activity">
    <reaction evidence="1">
        <text>a 1,2-diacyl-sn-glycero-3-phosphate + H2O = a 1,2-diacyl-sn-glycerol + phosphate</text>
        <dbReference type="Rhea" id="RHEA:27429"/>
        <dbReference type="ChEBI" id="CHEBI:15377"/>
        <dbReference type="ChEBI" id="CHEBI:17815"/>
        <dbReference type="ChEBI" id="CHEBI:43474"/>
        <dbReference type="ChEBI" id="CHEBI:58608"/>
        <dbReference type="EC" id="3.1.3.4"/>
    </reaction>
    <physiologicalReaction direction="left-to-right" evidence="1">
        <dbReference type="Rhea" id="RHEA:27430"/>
    </physiologicalReaction>
</comment>
<organism evidence="4 5">
    <name type="scientific">Leptotrombidium deliense</name>
    <dbReference type="NCBI Taxonomy" id="299467"/>
    <lineage>
        <taxon>Eukaryota</taxon>
        <taxon>Metazoa</taxon>
        <taxon>Ecdysozoa</taxon>
        <taxon>Arthropoda</taxon>
        <taxon>Chelicerata</taxon>
        <taxon>Arachnida</taxon>
        <taxon>Acari</taxon>
        <taxon>Acariformes</taxon>
        <taxon>Trombidiformes</taxon>
        <taxon>Prostigmata</taxon>
        <taxon>Anystina</taxon>
        <taxon>Parasitengona</taxon>
        <taxon>Trombiculoidea</taxon>
        <taxon>Trombiculidae</taxon>
        <taxon>Leptotrombidium</taxon>
    </lineage>
</organism>
<dbReference type="InterPro" id="IPR031315">
    <property type="entry name" value="LNS2/PITP"/>
</dbReference>
<dbReference type="AlphaFoldDB" id="A0A443SHV4"/>